<dbReference type="Pfam" id="PF00892">
    <property type="entry name" value="EamA"/>
    <property type="match status" value="1"/>
</dbReference>
<organism evidence="10 11">
    <name type="scientific">Novosphingobium colocasiae</name>
    <dbReference type="NCBI Taxonomy" id="1256513"/>
    <lineage>
        <taxon>Bacteria</taxon>
        <taxon>Pseudomonadati</taxon>
        <taxon>Pseudomonadota</taxon>
        <taxon>Alphaproteobacteria</taxon>
        <taxon>Sphingomonadales</taxon>
        <taxon>Sphingomonadaceae</taxon>
        <taxon>Novosphingobium</taxon>
    </lineage>
</organism>
<evidence type="ECO:0000313" key="10">
    <source>
        <dbReference type="EMBL" id="GGZ11974.1"/>
    </source>
</evidence>
<proteinExistence type="inferred from homology"/>
<feature type="transmembrane region" description="Helical" evidence="8">
    <location>
        <begin position="270"/>
        <end position="291"/>
    </location>
</feature>
<evidence type="ECO:0000256" key="8">
    <source>
        <dbReference type="SAM" id="Phobius"/>
    </source>
</evidence>
<feature type="transmembrane region" description="Helical" evidence="8">
    <location>
        <begin position="101"/>
        <end position="123"/>
    </location>
</feature>
<comment type="subcellular location">
    <subcellularLocation>
        <location evidence="1">Cell membrane</location>
        <topology evidence="1">Multi-pass membrane protein</topology>
    </subcellularLocation>
</comment>
<dbReference type="SUPFAM" id="SSF103481">
    <property type="entry name" value="Multidrug resistance efflux transporter EmrE"/>
    <property type="match status" value="2"/>
</dbReference>
<feature type="transmembrane region" description="Helical" evidence="8">
    <location>
        <begin position="130"/>
        <end position="146"/>
    </location>
</feature>
<dbReference type="InterPro" id="IPR004626">
    <property type="entry name" value="RarD"/>
</dbReference>
<keyword evidence="4" id="KW-1003">Cell membrane</keyword>
<sequence>MSPPEKPSLGGLPQALGAYFLWTLYPLYFALLRAVSAFEVVAWRMLFTLPFCAVMIALLRQGAELRAVLRNPRMLGALGLSGVLIGTNWLIYVISVTHGHILAASLGYYINPLVSVLAGAVFLHERLSRLRIVALVLAAVGVVLLARDALPTLWISLTLAFSFAAYGLIRKLVPVSALTGLTVETLVLLAPALGMLAWCATSPAGLGMGKSVTVSVALACAGVVTAVPLILFAAAARRLDLSVLGFLQFITPTGLFLMGLALFHETLRPVQLMCFLFIWTAMIVFCWDLYLQRNRAARG</sequence>
<evidence type="ECO:0000313" key="11">
    <source>
        <dbReference type="Proteomes" id="UP000648075"/>
    </source>
</evidence>
<comment type="caution">
    <text evidence="10">The sequence shown here is derived from an EMBL/GenBank/DDBJ whole genome shotgun (WGS) entry which is preliminary data.</text>
</comment>
<reference evidence="10" key="1">
    <citation type="journal article" date="2014" name="Int. J. Syst. Evol. Microbiol.">
        <title>Complete genome sequence of Corynebacterium casei LMG S-19264T (=DSM 44701T), isolated from a smear-ripened cheese.</title>
        <authorList>
            <consortium name="US DOE Joint Genome Institute (JGI-PGF)"/>
            <person name="Walter F."/>
            <person name="Albersmeier A."/>
            <person name="Kalinowski J."/>
            <person name="Ruckert C."/>
        </authorList>
    </citation>
    <scope>NUCLEOTIDE SEQUENCE</scope>
    <source>
        <strain evidence="10">KCTC 32255</strain>
    </source>
</reference>
<feature type="transmembrane region" description="Helical" evidence="8">
    <location>
        <begin position="12"/>
        <end position="35"/>
    </location>
</feature>
<feature type="domain" description="EamA" evidence="9">
    <location>
        <begin position="12"/>
        <end position="146"/>
    </location>
</feature>
<evidence type="ECO:0000256" key="4">
    <source>
        <dbReference type="ARBA" id="ARBA00022475"/>
    </source>
</evidence>
<dbReference type="Proteomes" id="UP000648075">
    <property type="component" value="Unassembled WGS sequence"/>
</dbReference>
<feature type="transmembrane region" description="Helical" evidence="8">
    <location>
        <begin position="152"/>
        <end position="169"/>
    </location>
</feature>
<evidence type="ECO:0000256" key="7">
    <source>
        <dbReference type="ARBA" id="ARBA00023136"/>
    </source>
</evidence>
<evidence type="ECO:0000259" key="9">
    <source>
        <dbReference type="Pfam" id="PF00892"/>
    </source>
</evidence>
<dbReference type="PANTHER" id="PTHR22911:SF137">
    <property type="entry name" value="SOLUTE CARRIER FAMILY 35 MEMBER G2-RELATED"/>
    <property type="match status" value="1"/>
</dbReference>
<name>A0A918PJS0_9SPHN</name>
<keyword evidence="5 8" id="KW-0812">Transmembrane</keyword>
<dbReference type="AlphaFoldDB" id="A0A918PJS0"/>
<keyword evidence="6 8" id="KW-1133">Transmembrane helix</keyword>
<dbReference type="InterPro" id="IPR037185">
    <property type="entry name" value="EmrE-like"/>
</dbReference>
<feature type="transmembrane region" description="Helical" evidence="8">
    <location>
        <begin position="181"/>
        <end position="206"/>
    </location>
</feature>
<reference evidence="10" key="2">
    <citation type="submission" date="2020-09" db="EMBL/GenBank/DDBJ databases">
        <authorList>
            <person name="Sun Q."/>
            <person name="Kim S."/>
        </authorList>
    </citation>
    <scope>NUCLEOTIDE SEQUENCE</scope>
    <source>
        <strain evidence="10">KCTC 32255</strain>
    </source>
</reference>
<dbReference type="PANTHER" id="PTHR22911">
    <property type="entry name" value="ACYL-MALONYL CONDENSING ENZYME-RELATED"/>
    <property type="match status" value="1"/>
</dbReference>
<accession>A0A918PJS0</accession>
<dbReference type="NCBIfam" id="TIGR00688">
    <property type="entry name" value="rarD"/>
    <property type="match status" value="1"/>
</dbReference>
<feature type="transmembrane region" description="Helical" evidence="8">
    <location>
        <begin position="243"/>
        <end position="264"/>
    </location>
</feature>
<dbReference type="GO" id="GO:0005886">
    <property type="term" value="C:plasma membrane"/>
    <property type="evidence" value="ECO:0007669"/>
    <property type="project" value="UniProtKB-SubCell"/>
</dbReference>
<dbReference type="InterPro" id="IPR000620">
    <property type="entry name" value="EamA_dom"/>
</dbReference>
<keyword evidence="3" id="KW-0813">Transport</keyword>
<evidence type="ECO:0000256" key="5">
    <source>
        <dbReference type="ARBA" id="ARBA00022692"/>
    </source>
</evidence>
<evidence type="ECO:0000256" key="6">
    <source>
        <dbReference type="ARBA" id="ARBA00022989"/>
    </source>
</evidence>
<feature type="transmembrane region" description="Helical" evidence="8">
    <location>
        <begin position="75"/>
        <end position="95"/>
    </location>
</feature>
<evidence type="ECO:0000256" key="1">
    <source>
        <dbReference type="ARBA" id="ARBA00004651"/>
    </source>
</evidence>
<evidence type="ECO:0000256" key="3">
    <source>
        <dbReference type="ARBA" id="ARBA00022448"/>
    </source>
</evidence>
<evidence type="ECO:0000256" key="2">
    <source>
        <dbReference type="ARBA" id="ARBA00007362"/>
    </source>
</evidence>
<dbReference type="RefSeq" id="WP_189621981.1">
    <property type="nucleotide sequence ID" value="NZ_BMZA01000013.1"/>
</dbReference>
<dbReference type="EMBL" id="BMZA01000013">
    <property type="protein sequence ID" value="GGZ11974.1"/>
    <property type="molecule type" value="Genomic_DNA"/>
</dbReference>
<keyword evidence="7 8" id="KW-0472">Membrane</keyword>
<protein>
    <submittedName>
        <fullName evidence="10">Chloramphenicol resistance permease RarD</fullName>
    </submittedName>
</protein>
<feature type="transmembrane region" description="Helical" evidence="8">
    <location>
        <begin position="212"/>
        <end position="236"/>
    </location>
</feature>
<gene>
    <name evidence="10" type="primary">rarD</name>
    <name evidence="10" type="ORF">GCM10011614_28740</name>
</gene>
<keyword evidence="11" id="KW-1185">Reference proteome</keyword>
<comment type="similarity">
    <text evidence="2">Belongs to the EamA transporter family.</text>
</comment>